<dbReference type="EMBL" id="MU005597">
    <property type="protein sequence ID" value="KAF2680372.1"/>
    <property type="molecule type" value="Genomic_DNA"/>
</dbReference>
<name>A0A6G1IQ73_9PLEO</name>
<accession>A0A6G1IQ73</accession>
<keyword evidence="3" id="KW-1185">Reference proteome</keyword>
<evidence type="ECO:0000313" key="3">
    <source>
        <dbReference type="Proteomes" id="UP000799291"/>
    </source>
</evidence>
<sequence length="693" mass="74196">MRIAAGLTLAAFAAANPLPQNFGNVIADAIAEGPPPTASVPMGEGAASETATYDPSKVIEETYASVTAQPITGKRSLEVRGWDCSDQEPGLGPMPDEDTPEAFVAYAPFAAAANAASTPAGYVNTFKNLKSSSQTYVSRRVNFELFISHHLQAYMGHDSLASYDTARCAAACTAKEGCISFNIFYERDPLQVPAAECPNPASTTVIRCVYWGAPIDEANSKQDGQWRNDFHVVIAGSNGYTNTQVDSVPGYTGTYLDKKAIKAPSDCNGRDTYITQKTFSDGAPFSAARCAAACEAETQFNIDHLNSRSICRFFNTYVLLKNGDPQGQVCNLYNQTWTPEYATEEGQWRGSDHYTISYSMSFSNNTNPGAPICSSDIDYLNSTPENQAFCSSFISYQPSTVSTSAASTVSTFTITTSTLTSTSIPVPTTTTTTVTAAPARLRVRQGEEEIIANATASIILDPLELHPPSNATATLARRALQTPASITAWPATQISAACSQVATGVTTQTVVTSTATVYTSTQTNTATTTTTAVRSTVTVTSTVAAAPSPTCVYIKEVSSGYHLWQDNIYTNFAKNTGTKSVFTVGTDGWLYYGNKPITVSSTGDTTVFSRTPAQFNIGYNVGVWKHLKYVPNTNQGGNLVFYRQGDSTALRSYYFVSNSASDRNFALFLPGSPTPNYAPVTLRAFATSCDNVD</sequence>
<dbReference type="OrthoDB" id="271448at2759"/>
<dbReference type="AlphaFoldDB" id="A0A6G1IQ73"/>
<evidence type="ECO:0000256" key="1">
    <source>
        <dbReference type="SAM" id="SignalP"/>
    </source>
</evidence>
<dbReference type="PANTHER" id="PTHR36578">
    <property type="entry name" value="CHROMOSOME 15, WHOLE GENOME SHOTGUN SEQUENCE"/>
    <property type="match status" value="1"/>
</dbReference>
<organism evidence="2 3">
    <name type="scientific">Lentithecium fluviatile CBS 122367</name>
    <dbReference type="NCBI Taxonomy" id="1168545"/>
    <lineage>
        <taxon>Eukaryota</taxon>
        <taxon>Fungi</taxon>
        <taxon>Dikarya</taxon>
        <taxon>Ascomycota</taxon>
        <taxon>Pezizomycotina</taxon>
        <taxon>Dothideomycetes</taxon>
        <taxon>Pleosporomycetidae</taxon>
        <taxon>Pleosporales</taxon>
        <taxon>Massarineae</taxon>
        <taxon>Lentitheciaceae</taxon>
        <taxon>Lentithecium</taxon>
    </lineage>
</organism>
<feature type="chain" id="PRO_5026279568" description="Apple domain-containing protein" evidence="1">
    <location>
        <begin position="16"/>
        <end position="693"/>
    </location>
</feature>
<evidence type="ECO:0000313" key="2">
    <source>
        <dbReference type="EMBL" id="KAF2680372.1"/>
    </source>
</evidence>
<keyword evidence="1" id="KW-0732">Signal</keyword>
<gene>
    <name evidence="2" type="ORF">K458DRAFT_407388</name>
</gene>
<proteinExistence type="predicted"/>
<protein>
    <recommendedName>
        <fullName evidence="4">Apple domain-containing protein</fullName>
    </recommendedName>
</protein>
<dbReference type="PANTHER" id="PTHR36578:SF1">
    <property type="entry name" value="APPLE DOMAIN-CONTAINING PROTEIN"/>
    <property type="match status" value="1"/>
</dbReference>
<feature type="signal peptide" evidence="1">
    <location>
        <begin position="1"/>
        <end position="15"/>
    </location>
</feature>
<reference evidence="2" key="1">
    <citation type="journal article" date="2020" name="Stud. Mycol.">
        <title>101 Dothideomycetes genomes: a test case for predicting lifestyles and emergence of pathogens.</title>
        <authorList>
            <person name="Haridas S."/>
            <person name="Albert R."/>
            <person name="Binder M."/>
            <person name="Bloem J."/>
            <person name="Labutti K."/>
            <person name="Salamov A."/>
            <person name="Andreopoulos B."/>
            <person name="Baker S."/>
            <person name="Barry K."/>
            <person name="Bills G."/>
            <person name="Bluhm B."/>
            <person name="Cannon C."/>
            <person name="Castanera R."/>
            <person name="Culley D."/>
            <person name="Daum C."/>
            <person name="Ezra D."/>
            <person name="Gonzalez J."/>
            <person name="Henrissat B."/>
            <person name="Kuo A."/>
            <person name="Liang C."/>
            <person name="Lipzen A."/>
            <person name="Lutzoni F."/>
            <person name="Magnuson J."/>
            <person name="Mondo S."/>
            <person name="Nolan M."/>
            <person name="Ohm R."/>
            <person name="Pangilinan J."/>
            <person name="Park H.-J."/>
            <person name="Ramirez L."/>
            <person name="Alfaro M."/>
            <person name="Sun H."/>
            <person name="Tritt A."/>
            <person name="Yoshinaga Y."/>
            <person name="Zwiers L.-H."/>
            <person name="Turgeon B."/>
            <person name="Goodwin S."/>
            <person name="Spatafora J."/>
            <person name="Crous P."/>
            <person name="Grigoriev I."/>
        </authorList>
    </citation>
    <scope>NUCLEOTIDE SEQUENCE</scope>
    <source>
        <strain evidence="2">CBS 122367</strain>
    </source>
</reference>
<dbReference type="Proteomes" id="UP000799291">
    <property type="component" value="Unassembled WGS sequence"/>
</dbReference>
<evidence type="ECO:0008006" key="4">
    <source>
        <dbReference type="Google" id="ProtNLM"/>
    </source>
</evidence>